<dbReference type="OrthoDB" id="10562352at2759"/>
<keyword evidence="2" id="KW-1185">Reference proteome</keyword>
<proteinExistence type="predicted"/>
<name>A0A016VCL1_9BILA</name>
<gene>
    <name evidence="1" type="primary">Acey_s0012.g1625</name>
    <name evidence="1" type="ORF">Y032_0012g1625</name>
</gene>
<accession>A0A016VCL1</accession>
<sequence length="136" mass="14640">MTFSITLLDDVIVPSGRRRAVILVLRLAKSRRVLRMLLPASAASANTAARLSLRSSFIASLHRLASSDVSFSAPSCTVACGSRCSTLAYQLEGLMRQSSLGGSQTLGFLRTITEMLNEPFVFFIDVVDNGIFPKAG</sequence>
<evidence type="ECO:0000313" key="2">
    <source>
        <dbReference type="Proteomes" id="UP000024635"/>
    </source>
</evidence>
<protein>
    <submittedName>
        <fullName evidence="1">Uncharacterized protein</fullName>
    </submittedName>
</protein>
<dbReference type="AlphaFoldDB" id="A0A016VCL1"/>
<organism evidence="1 2">
    <name type="scientific">Ancylostoma ceylanicum</name>
    <dbReference type="NCBI Taxonomy" id="53326"/>
    <lineage>
        <taxon>Eukaryota</taxon>
        <taxon>Metazoa</taxon>
        <taxon>Ecdysozoa</taxon>
        <taxon>Nematoda</taxon>
        <taxon>Chromadorea</taxon>
        <taxon>Rhabditida</taxon>
        <taxon>Rhabditina</taxon>
        <taxon>Rhabditomorpha</taxon>
        <taxon>Strongyloidea</taxon>
        <taxon>Ancylostomatidae</taxon>
        <taxon>Ancylostomatinae</taxon>
        <taxon>Ancylostoma</taxon>
    </lineage>
</organism>
<dbReference type="EMBL" id="JARK01001348">
    <property type="protein sequence ID" value="EYC24991.1"/>
    <property type="molecule type" value="Genomic_DNA"/>
</dbReference>
<dbReference type="Proteomes" id="UP000024635">
    <property type="component" value="Unassembled WGS sequence"/>
</dbReference>
<comment type="caution">
    <text evidence="1">The sequence shown here is derived from an EMBL/GenBank/DDBJ whole genome shotgun (WGS) entry which is preliminary data.</text>
</comment>
<evidence type="ECO:0000313" key="1">
    <source>
        <dbReference type="EMBL" id="EYC24991.1"/>
    </source>
</evidence>
<reference evidence="2" key="1">
    <citation type="journal article" date="2015" name="Nat. Genet.">
        <title>The genome and transcriptome of the zoonotic hookworm Ancylostoma ceylanicum identify infection-specific gene families.</title>
        <authorList>
            <person name="Schwarz E.M."/>
            <person name="Hu Y."/>
            <person name="Antoshechkin I."/>
            <person name="Miller M.M."/>
            <person name="Sternberg P.W."/>
            <person name="Aroian R.V."/>
        </authorList>
    </citation>
    <scope>NUCLEOTIDE SEQUENCE</scope>
    <source>
        <strain evidence="2">HY135</strain>
    </source>
</reference>